<keyword evidence="1" id="KW-1133">Transmembrane helix</keyword>
<keyword evidence="1" id="KW-0812">Transmembrane</keyword>
<dbReference type="Pfam" id="PF11351">
    <property type="entry name" value="GTA_holin_3TM"/>
    <property type="match status" value="1"/>
</dbReference>
<proteinExistence type="predicted"/>
<organism evidence="2 3">
    <name type="scientific">Sphingomonas natans</name>
    <dbReference type="NCBI Taxonomy" id="3063330"/>
    <lineage>
        <taxon>Bacteria</taxon>
        <taxon>Pseudomonadati</taxon>
        <taxon>Pseudomonadota</taxon>
        <taxon>Alphaproteobacteria</taxon>
        <taxon>Sphingomonadales</taxon>
        <taxon>Sphingomonadaceae</taxon>
        <taxon>Sphingomonas</taxon>
    </lineage>
</organism>
<keyword evidence="3" id="KW-1185">Reference proteome</keyword>
<dbReference type="EMBL" id="JAUOTP010000012">
    <property type="protein sequence ID" value="MDO6416758.1"/>
    <property type="molecule type" value="Genomic_DNA"/>
</dbReference>
<protein>
    <submittedName>
        <fullName evidence="2">3TM-type holin</fullName>
    </submittedName>
</protein>
<evidence type="ECO:0000313" key="3">
    <source>
        <dbReference type="Proteomes" id="UP001169764"/>
    </source>
</evidence>
<feature type="transmembrane region" description="Helical" evidence="1">
    <location>
        <begin position="21"/>
        <end position="42"/>
    </location>
</feature>
<reference evidence="2" key="1">
    <citation type="submission" date="2023-07" db="EMBL/GenBank/DDBJ databases">
        <authorList>
            <person name="Kim M."/>
        </authorList>
    </citation>
    <scope>NUCLEOTIDE SEQUENCE</scope>
    <source>
        <strain evidence="2">BIUV-7</strain>
    </source>
</reference>
<sequence>MPTPLDEDADPDSFTRRARPTFLYIMYVLLLTAIPVGLLATVRPAAALAIAAAMRAYFAAIPEPLYALFGTGYLGYTVAREWGKAKGAR</sequence>
<comment type="caution">
    <text evidence="2">The sequence shown here is derived from an EMBL/GenBank/DDBJ whole genome shotgun (WGS) entry which is preliminary data.</text>
</comment>
<evidence type="ECO:0000313" key="2">
    <source>
        <dbReference type="EMBL" id="MDO6416758.1"/>
    </source>
</evidence>
<dbReference type="Proteomes" id="UP001169764">
    <property type="component" value="Unassembled WGS sequence"/>
</dbReference>
<name>A0ABT8YFR9_9SPHN</name>
<gene>
    <name evidence="2" type="ORF">Q4F19_20405</name>
</gene>
<keyword evidence="1" id="KW-0472">Membrane</keyword>
<dbReference type="RefSeq" id="WP_303546575.1">
    <property type="nucleotide sequence ID" value="NZ_JAUOTP010000012.1"/>
</dbReference>
<feature type="transmembrane region" description="Helical" evidence="1">
    <location>
        <begin position="54"/>
        <end position="76"/>
    </location>
</feature>
<dbReference type="InterPro" id="IPR021497">
    <property type="entry name" value="GTA_holin_3TM"/>
</dbReference>
<evidence type="ECO:0000256" key="1">
    <source>
        <dbReference type="SAM" id="Phobius"/>
    </source>
</evidence>
<accession>A0ABT8YFR9</accession>